<dbReference type="EMBL" id="JAVHUL010000003">
    <property type="protein sequence ID" value="MDQ7916316.1"/>
    <property type="molecule type" value="Genomic_DNA"/>
</dbReference>
<comment type="caution">
    <text evidence="1">The sequence shown here is derived from an EMBL/GenBank/DDBJ whole genome shotgun (WGS) entry which is preliminary data.</text>
</comment>
<gene>
    <name evidence="1" type="ORF">RBU60_01915</name>
</gene>
<organism evidence="1 2">
    <name type="scientific">Mesonia profundi</name>
    <dbReference type="NCBI Taxonomy" id="3070998"/>
    <lineage>
        <taxon>Bacteria</taxon>
        <taxon>Pseudomonadati</taxon>
        <taxon>Bacteroidota</taxon>
        <taxon>Flavobacteriia</taxon>
        <taxon>Flavobacteriales</taxon>
        <taxon>Flavobacteriaceae</taxon>
        <taxon>Mesonia</taxon>
    </lineage>
</organism>
<name>A0ABU1A0S7_9FLAO</name>
<keyword evidence="2" id="KW-1185">Reference proteome</keyword>
<protein>
    <submittedName>
        <fullName evidence="1">Uncharacterized protein</fullName>
    </submittedName>
</protein>
<evidence type="ECO:0000313" key="2">
    <source>
        <dbReference type="Proteomes" id="UP001230915"/>
    </source>
</evidence>
<dbReference type="Proteomes" id="UP001230915">
    <property type="component" value="Unassembled WGS sequence"/>
</dbReference>
<reference evidence="1 2" key="1">
    <citation type="submission" date="2023-08" db="EMBL/GenBank/DDBJ databases">
        <title>Mesonia sp. MT50, isolated from deep-sea sediment of the Mariana Trench.</title>
        <authorList>
            <person name="Fu H."/>
        </authorList>
    </citation>
    <scope>NUCLEOTIDE SEQUENCE [LARGE SCALE GENOMIC DNA]</scope>
    <source>
        <strain evidence="1 2">MT50</strain>
    </source>
</reference>
<evidence type="ECO:0000313" key="1">
    <source>
        <dbReference type="EMBL" id="MDQ7916316.1"/>
    </source>
</evidence>
<proteinExistence type="predicted"/>
<dbReference type="RefSeq" id="WP_308862936.1">
    <property type="nucleotide sequence ID" value="NZ_JAVHUL010000003.1"/>
</dbReference>
<accession>A0ABU1A0S7</accession>
<sequence>MSIFLVSCEGLRTAAFDQYSYQKATEIKVEAANLLDSAVYPYAEHEQKVEKLREDLQKIIEYEKNKSYNDISLAMWQILSDEEKNLLAGLLKRWENQQQLSPAFVQESKAQVMEAINLIIKYEAAKDKTSKAQLQKLINTY</sequence>